<dbReference type="AlphaFoldDB" id="A0A918GJ69"/>
<feature type="compositionally biased region" description="Low complexity" evidence="1">
    <location>
        <begin position="19"/>
        <end position="32"/>
    </location>
</feature>
<reference evidence="2" key="2">
    <citation type="submission" date="2020-09" db="EMBL/GenBank/DDBJ databases">
        <authorList>
            <person name="Sun Q."/>
            <person name="Ohkuma M."/>
        </authorList>
    </citation>
    <scope>NUCLEOTIDE SEQUENCE</scope>
    <source>
        <strain evidence="2">JCM 4234</strain>
    </source>
</reference>
<evidence type="ECO:0000313" key="3">
    <source>
        <dbReference type="Proteomes" id="UP000653493"/>
    </source>
</evidence>
<sequence length="115" mass="12410">MSAAGRRGLRPAHAPAVGTPVVRLLRVRPATRATRRTRATRDPSDPRPVRARDPYDSYDSYDPCGSHRPYGLRPYGPPALARPLPCSSDDPTNAPAPPAGHPVQRPPPAPVRLTP</sequence>
<keyword evidence="3" id="KW-1185">Reference proteome</keyword>
<evidence type="ECO:0000256" key="1">
    <source>
        <dbReference type="SAM" id="MobiDB-lite"/>
    </source>
</evidence>
<gene>
    <name evidence="2" type="ORF">GCM10010238_30150</name>
</gene>
<proteinExistence type="predicted"/>
<comment type="caution">
    <text evidence="2">The sequence shown here is derived from an EMBL/GenBank/DDBJ whole genome shotgun (WGS) entry which is preliminary data.</text>
</comment>
<protein>
    <submittedName>
        <fullName evidence="2">Uncharacterized protein</fullName>
    </submittedName>
</protein>
<feature type="compositionally biased region" description="Pro residues" evidence="1">
    <location>
        <begin position="94"/>
        <end position="115"/>
    </location>
</feature>
<organism evidence="2 3">
    <name type="scientific">Streptomyces griseoviridis</name>
    <dbReference type="NCBI Taxonomy" id="45398"/>
    <lineage>
        <taxon>Bacteria</taxon>
        <taxon>Bacillati</taxon>
        <taxon>Actinomycetota</taxon>
        <taxon>Actinomycetes</taxon>
        <taxon>Kitasatosporales</taxon>
        <taxon>Streptomycetaceae</taxon>
        <taxon>Streptomyces</taxon>
    </lineage>
</organism>
<dbReference type="EMBL" id="BMSL01000006">
    <property type="protein sequence ID" value="GGS38623.1"/>
    <property type="molecule type" value="Genomic_DNA"/>
</dbReference>
<dbReference type="Proteomes" id="UP000653493">
    <property type="component" value="Unassembled WGS sequence"/>
</dbReference>
<evidence type="ECO:0000313" key="2">
    <source>
        <dbReference type="EMBL" id="GGS38623.1"/>
    </source>
</evidence>
<feature type="compositionally biased region" description="Basic and acidic residues" evidence="1">
    <location>
        <begin position="39"/>
        <end position="55"/>
    </location>
</feature>
<reference evidence="2" key="1">
    <citation type="journal article" date="2014" name="Int. J. Syst. Evol. Microbiol.">
        <title>Complete genome sequence of Corynebacterium casei LMG S-19264T (=DSM 44701T), isolated from a smear-ripened cheese.</title>
        <authorList>
            <consortium name="US DOE Joint Genome Institute (JGI-PGF)"/>
            <person name="Walter F."/>
            <person name="Albersmeier A."/>
            <person name="Kalinowski J."/>
            <person name="Ruckert C."/>
        </authorList>
    </citation>
    <scope>NUCLEOTIDE SEQUENCE</scope>
    <source>
        <strain evidence="2">JCM 4234</strain>
    </source>
</reference>
<name>A0A918GJ69_STRGD</name>
<accession>A0A918GJ69</accession>
<feature type="region of interest" description="Disordered" evidence="1">
    <location>
        <begin position="1"/>
        <end position="115"/>
    </location>
</feature>